<dbReference type="Proteomes" id="UP000069620">
    <property type="component" value="Unassembled WGS sequence"/>
</dbReference>
<keyword evidence="2" id="KW-1185">Reference proteome</keyword>
<dbReference type="AlphaFoldDB" id="A0A100VWQ2"/>
<organism evidence="1 2">
    <name type="scientific">Mycolicibacterium brisbanense</name>
    <dbReference type="NCBI Taxonomy" id="146020"/>
    <lineage>
        <taxon>Bacteria</taxon>
        <taxon>Bacillati</taxon>
        <taxon>Actinomycetota</taxon>
        <taxon>Actinomycetes</taxon>
        <taxon>Mycobacteriales</taxon>
        <taxon>Mycobacteriaceae</taxon>
        <taxon>Mycolicibacterium</taxon>
    </lineage>
</organism>
<evidence type="ECO:0000313" key="2">
    <source>
        <dbReference type="Proteomes" id="UP000069620"/>
    </source>
</evidence>
<reference evidence="2" key="2">
    <citation type="submission" date="2016-02" db="EMBL/GenBank/DDBJ databases">
        <title>Draft genome sequence of five rapidly growing Mycobacterium species.</title>
        <authorList>
            <person name="Katahira K."/>
            <person name="Gotou Y."/>
            <person name="Iida K."/>
            <person name="Ogura Y."/>
            <person name="Hayashi T."/>
        </authorList>
    </citation>
    <scope>NUCLEOTIDE SEQUENCE [LARGE SCALE GENOMIC DNA]</scope>
    <source>
        <strain evidence="2">JCM15654</strain>
    </source>
</reference>
<name>A0A100VWQ2_9MYCO</name>
<accession>A0A100VWQ2</accession>
<sequence>MVDAGAVCHDDEQAATVAPAATAINPIERLRLLITIGLLSWASPSTTGNAMDPQVQKPSAAVPSAALGPIDHIVAGLYSLPPQCRARGRGARSCAG</sequence>
<dbReference type="EMBL" id="BCSX01000018">
    <property type="protein sequence ID" value="GAS87344.1"/>
    <property type="molecule type" value="Genomic_DNA"/>
</dbReference>
<comment type="caution">
    <text evidence="1">The sequence shown here is derived from an EMBL/GenBank/DDBJ whole genome shotgun (WGS) entry which is preliminary data.</text>
</comment>
<evidence type="ECO:0000313" key="1">
    <source>
        <dbReference type="EMBL" id="GAS87344.1"/>
    </source>
</evidence>
<protein>
    <submittedName>
        <fullName evidence="1">Pinin</fullName>
    </submittedName>
</protein>
<gene>
    <name evidence="1" type="ORF">RMCB_1440</name>
</gene>
<proteinExistence type="predicted"/>
<reference evidence="2" key="1">
    <citation type="journal article" date="2016" name="Genome Announc.">
        <title>Draft Genome Sequences of Five Rapidly Growing Mycobacterium Species, M. thermoresistibile, M. fortuitum subsp. acetamidolyticum, M. canariasense, M. brisbanense, and M. novocastrense.</title>
        <authorList>
            <person name="Katahira K."/>
            <person name="Ogura Y."/>
            <person name="Gotoh Y."/>
            <person name="Hayashi T."/>
        </authorList>
    </citation>
    <scope>NUCLEOTIDE SEQUENCE [LARGE SCALE GENOMIC DNA]</scope>
    <source>
        <strain evidence="2">JCM15654</strain>
    </source>
</reference>